<dbReference type="Gene3D" id="3.40.190.10">
    <property type="entry name" value="Periplasmic binding protein-like II"/>
    <property type="match status" value="1"/>
</dbReference>
<dbReference type="EMBL" id="BART01011053">
    <property type="protein sequence ID" value="GAG80171.1"/>
    <property type="molecule type" value="Genomic_DNA"/>
</dbReference>
<dbReference type="AlphaFoldDB" id="X1C6Y5"/>
<proteinExistence type="predicted"/>
<gene>
    <name evidence="1" type="ORF">S01H4_23734</name>
</gene>
<name>X1C6Y5_9ZZZZ</name>
<dbReference type="Gene3D" id="3.10.105.10">
    <property type="entry name" value="Dipeptide-binding Protein, Domain 3"/>
    <property type="match status" value="1"/>
</dbReference>
<reference evidence="1" key="1">
    <citation type="journal article" date="2014" name="Front. Microbiol.">
        <title>High frequency of phylogenetically diverse reductive dehalogenase-homologous genes in deep subseafloor sedimentary metagenomes.</title>
        <authorList>
            <person name="Kawai M."/>
            <person name="Futagami T."/>
            <person name="Toyoda A."/>
            <person name="Takaki Y."/>
            <person name="Nishi S."/>
            <person name="Hori S."/>
            <person name="Arai W."/>
            <person name="Tsubouchi T."/>
            <person name="Morono Y."/>
            <person name="Uchiyama I."/>
            <person name="Ito T."/>
            <person name="Fujiyama A."/>
            <person name="Inagaki F."/>
            <person name="Takami H."/>
        </authorList>
    </citation>
    <scope>NUCLEOTIDE SEQUENCE</scope>
    <source>
        <strain evidence="1">Expedition CK06-06</strain>
    </source>
</reference>
<sequence length="123" mass="13727">MWEWGAYWAAVMNHEQQMYMIGAGYANGAAFAPLKGLFKTGVPYNHGNYSNATVDALIDLAGKTLDPVENEEVLLAAQRVLMADAALVPIYNKLGIYVMSAKVRDFEMIPVETIRLDKTWIEQ</sequence>
<organism evidence="1">
    <name type="scientific">marine sediment metagenome</name>
    <dbReference type="NCBI Taxonomy" id="412755"/>
    <lineage>
        <taxon>unclassified sequences</taxon>
        <taxon>metagenomes</taxon>
        <taxon>ecological metagenomes</taxon>
    </lineage>
</organism>
<comment type="caution">
    <text evidence="1">The sequence shown here is derived from an EMBL/GenBank/DDBJ whole genome shotgun (WGS) entry which is preliminary data.</text>
</comment>
<accession>X1C6Y5</accession>
<evidence type="ECO:0008006" key="2">
    <source>
        <dbReference type="Google" id="ProtNLM"/>
    </source>
</evidence>
<dbReference type="SUPFAM" id="SSF53850">
    <property type="entry name" value="Periplasmic binding protein-like II"/>
    <property type="match status" value="1"/>
</dbReference>
<evidence type="ECO:0000313" key="1">
    <source>
        <dbReference type="EMBL" id="GAG80171.1"/>
    </source>
</evidence>
<protein>
    <recommendedName>
        <fullName evidence="2">Solute-binding protein family 5 domain-containing protein</fullName>
    </recommendedName>
</protein>